<evidence type="ECO:0000313" key="2">
    <source>
        <dbReference type="Proteomes" id="UP001148629"/>
    </source>
</evidence>
<comment type="caution">
    <text evidence="1">The sequence shown here is derived from an EMBL/GenBank/DDBJ whole genome shotgun (WGS) entry which is preliminary data.</text>
</comment>
<organism evidence="1 2">
    <name type="scientific">Fusarium decemcellulare</name>
    <dbReference type="NCBI Taxonomy" id="57161"/>
    <lineage>
        <taxon>Eukaryota</taxon>
        <taxon>Fungi</taxon>
        <taxon>Dikarya</taxon>
        <taxon>Ascomycota</taxon>
        <taxon>Pezizomycotina</taxon>
        <taxon>Sordariomycetes</taxon>
        <taxon>Hypocreomycetidae</taxon>
        <taxon>Hypocreales</taxon>
        <taxon>Nectriaceae</taxon>
        <taxon>Fusarium</taxon>
        <taxon>Fusarium decemcellulare species complex</taxon>
    </lineage>
</organism>
<keyword evidence="2" id="KW-1185">Reference proteome</keyword>
<gene>
    <name evidence="1" type="ORF">NM208_g2143</name>
</gene>
<sequence length="599" mass="66138">MAGTPKLGLRKTLILRTRSGCYTCRTRRRKCDEAKPECANCVRLGFKCDGYGLRLRWPGDSTEPNLPTLGARVGPETRRVLMPRATTPAPTPASLVMPGTLQFTPSFPPGSNKPDAFLLHHFVTHVSACLGPFSQDETADLWLHPFLRPAIMSLAAASLYQLYLIHRDDPTGFMIGSAEAQAHTASAYKRHAISLYADAVKTLSSAGLKSSDAMGLYLAASLLLSLFEWDLGSARSYFAHLDGADAVVSLAFDSISKLPWGLSILQSWARMHQTRLTRQLAFRPLEQEKSGPTHRKTAALSNQVLSGSASLSTLLAEAFSLRNRLVLQTCLETDKFSQHSALKFWREWYSEVFNFSYVAEAHSDEEKELDKSELLECLCQNEAQLCAWRLSLPEAAQPIIPQTEPEEELSSLKGLLPRTIPWAFQDSGAALQYLSYIMGRILSSREILDLYMLGDHVPCSSEPIHSLVMDAFSAIEALDPETSITHDVYGNGPLWIFGTLATCVPDPRVVAYLLDVAMPRFDRLADCGPLLDAVTSANQILGCVKLEIEAGRLPFLCDPNVVLTDDFALDENSVSYIKMAVVGRCHGGFYRELVDADWT</sequence>
<evidence type="ECO:0000313" key="1">
    <source>
        <dbReference type="EMBL" id="KAJ3546159.1"/>
    </source>
</evidence>
<accession>A0ACC1SU57</accession>
<reference evidence="1" key="1">
    <citation type="submission" date="2022-08" db="EMBL/GenBank/DDBJ databases">
        <title>Genome Sequence of Fusarium decemcellulare.</title>
        <authorList>
            <person name="Buettner E."/>
        </authorList>
    </citation>
    <scope>NUCLEOTIDE SEQUENCE</scope>
    <source>
        <strain evidence="1">Babe19</strain>
    </source>
</reference>
<dbReference type="Proteomes" id="UP001148629">
    <property type="component" value="Unassembled WGS sequence"/>
</dbReference>
<name>A0ACC1SU57_9HYPO</name>
<proteinExistence type="predicted"/>
<dbReference type="EMBL" id="JANRMS010000123">
    <property type="protein sequence ID" value="KAJ3546159.1"/>
    <property type="molecule type" value="Genomic_DNA"/>
</dbReference>
<protein>
    <submittedName>
        <fullName evidence="1">Uncharacterized protein</fullName>
    </submittedName>
</protein>